<dbReference type="HOGENOM" id="CLU_3055865_0_0_1"/>
<organism evidence="2 3">
    <name type="scientific">Cochliobolus carbonum (strain 26-R-13)</name>
    <name type="common">Maize leaf spot fungus</name>
    <name type="synonym">Bipolaris zeicola</name>
    <dbReference type="NCBI Taxonomy" id="930089"/>
    <lineage>
        <taxon>Eukaryota</taxon>
        <taxon>Fungi</taxon>
        <taxon>Dikarya</taxon>
        <taxon>Ascomycota</taxon>
        <taxon>Pezizomycotina</taxon>
        <taxon>Dothideomycetes</taxon>
        <taxon>Pleosporomycetidae</taxon>
        <taxon>Pleosporales</taxon>
        <taxon>Pleosporineae</taxon>
        <taxon>Pleosporaceae</taxon>
        <taxon>Bipolaris</taxon>
    </lineage>
</organism>
<feature type="region of interest" description="Disordered" evidence="1">
    <location>
        <begin position="1"/>
        <end position="23"/>
    </location>
</feature>
<dbReference type="Proteomes" id="UP000053841">
    <property type="component" value="Unassembled WGS sequence"/>
</dbReference>
<dbReference type="KEGG" id="bze:COCCADRAFT_88507"/>
<keyword evidence="3" id="KW-1185">Reference proteome</keyword>
<sequence>DFVVSGGSTTGHTPDAGTQGYGKEATTTADQLFKSTLSLWAKLLLHGLDNHMLV</sequence>
<evidence type="ECO:0000256" key="1">
    <source>
        <dbReference type="SAM" id="MobiDB-lite"/>
    </source>
</evidence>
<dbReference type="RefSeq" id="XP_007709404.1">
    <property type="nucleotide sequence ID" value="XM_007711214.1"/>
</dbReference>
<gene>
    <name evidence="2" type="ORF">COCCADRAFT_88507</name>
</gene>
<dbReference type="AlphaFoldDB" id="W6YF43"/>
<evidence type="ECO:0000313" key="3">
    <source>
        <dbReference type="Proteomes" id="UP000053841"/>
    </source>
</evidence>
<feature type="non-terminal residue" evidence="2">
    <location>
        <position position="1"/>
    </location>
</feature>
<dbReference type="GeneID" id="19152580"/>
<protein>
    <submittedName>
        <fullName evidence="2">Uncharacterized protein</fullName>
    </submittedName>
</protein>
<name>W6YF43_COCC2</name>
<dbReference type="EMBL" id="KI964563">
    <property type="protein sequence ID" value="EUC36280.1"/>
    <property type="molecule type" value="Genomic_DNA"/>
</dbReference>
<feature type="compositionally biased region" description="Polar residues" evidence="1">
    <location>
        <begin position="1"/>
        <end position="12"/>
    </location>
</feature>
<evidence type="ECO:0000313" key="2">
    <source>
        <dbReference type="EMBL" id="EUC36280.1"/>
    </source>
</evidence>
<reference evidence="2 3" key="1">
    <citation type="journal article" date="2013" name="PLoS Genet.">
        <title>Comparative genome structure, secondary metabolite, and effector coding capacity across Cochliobolus pathogens.</title>
        <authorList>
            <person name="Condon B.J."/>
            <person name="Leng Y."/>
            <person name="Wu D."/>
            <person name="Bushley K.E."/>
            <person name="Ohm R.A."/>
            <person name="Otillar R."/>
            <person name="Martin J."/>
            <person name="Schackwitz W."/>
            <person name="Grimwood J."/>
            <person name="MohdZainudin N."/>
            <person name="Xue C."/>
            <person name="Wang R."/>
            <person name="Manning V.A."/>
            <person name="Dhillon B."/>
            <person name="Tu Z.J."/>
            <person name="Steffenson B.J."/>
            <person name="Salamov A."/>
            <person name="Sun H."/>
            <person name="Lowry S."/>
            <person name="LaButti K."/>
            <person name="Han J."/>
            <person name="Copeland A."/>
            <person name="Lindquist E."/>
            <person name="Barry K."/>
            <person name="Schmutz J."/>
            <person name="Baker S.E."/>
            <person name="Ciuffetti L.M."/>
            <person name="Grigoriev I.V."/>
            <person name="Zhong S."/>
            <person name="Turgeon B.G."/>
        </authorList>
    </citation>
    <scope>NUCLEOTIDE SEQUENCE [LARGE SCALE GENOMIC DNA]</scope>
    <source>
        <strain evidence="2 3">26-R-13</strain>
    </source>
</reference>
<proteinExistence type="predicted"/>
<accession>W6YF43</accession>